<dbReference type="PROSITE" id="PS00623">
    <property type="entry name" value="GMC_OXRED_1"/>
    <property type="match status" value="1"/>
</dbReference>
<dbReference type="PROSITE" id="PS00624">
    <property type="entry name" value="GMC_OXRED_2"/>
    <property type="match status" value="1"/>
</dbReference>
<reference evidence="11" key="3">
    <citation type="submission" date="2025-05" db="UniProtKB">
        <authorList>
            <consortium name="RefSeq"/>
        </authorList>
    </citation>
    <scope>NUCLEOTIDE SEQUENCE [LARGE SCALE GENOMIC DNA]</scope>
    <source>
        <strain evidence="11">DH4</strain>
    </source>
</reference>
<evidence type="ECO:0000256" key="2">
    <source>
        <dbReference type="ARBA" id="ARBA00010790"/>
    </source>
</evidence>
<evidence type="ECO:0000259" key="9">
    <source>
        <dbReference type="PROSITE" id="PS00624"/>
    </source>
</evidence>
<dbReference type="PANTHER" id="PTHR11552">
    <property type="entry name" value="GLUCOSE-METHANOL-CHOLINE GMC OXIDOREDUCTASE"/>
    <property type="match status" value="1"/>
</dbReference>
<gene>
    <name evidence="12" type="primary">LOC408603</name>
</gene>
<dbReference type="SUPFAM" id="SSF51905">
    <property type="entry name" value="FAD/NAD(P)-binding domain"/>
    <property type="match status" value="1"/>
</dbReference>
<keyword evidence="11" id="KW-1185">Reference proteome</keyword>
<dbReference type="Gene3D" id="3.50.50.60">
    <property type="entry name" value="FAD/NAD(P)-binding domain"/>
    <property type="match status" value="1"/>
</dbReference>
<reference evidence="12" key="2">
    <citation type="submission" date="2025-04" db="UniProtKB">
        <authorList>
            <consortium name="RefSeq"/>
        </authorList>
    </citation>
    <scope>IDENTIFICATION</scope>
    <source>
        <strain evidence="12">DH4</strain>
        <tissue evidence="12">Whole body</tissue>
    </source>
</reference>
<name>A0A7M7R2N0_APIME</name>
<keyword evidence="3 6" id="KW-0285">Flavoprotein</keyword>
<dbReference type="Gene3D" id="3.30.560.10">
    <property type="entry name" value="Glucose Oxidase, domain 3"/>
    <property type="match status" value="1"/>
</dbReference>
<dbReference type="GO" id="GO:0050660">
    <property type="term" value="F:flavin adenine dinucleotide binding"/>
    <property type="evidence" value="ECO:0007669"/>
    <property type="project" value="InterPro"/>
</dbReference>
<dbReference type="InterPro" id="IPR036188">
    <property type="entry name" value="FAD/NAD-bd_sf"/>
</dbReference>
<comment type="cofactor">
    <cofactor evidence="1 5">
        <name>FAD</name>
        <dbReference type="ChEBI" id="CHEBI:57692"/>
    </cofactor>
</comment>
<reference evidence="10" key="1">
    <citation type="submission" date="2021-01" db="UniProtKB">
        <authorList>
            <consortium name="EnsemblMetazoa"/>
        </authorList>
    </citation>
    <scope>IDENTIFICATION</scope>
    <source>
        <strain evidence="10">DH4</strain>
    </source>
</reference>
<organism evidence="10">
    <name type="scientific">Apis mellifera</name>
    <name type="common">Honeybee</name>
    <dbReference type="NCBI Taxonomy" id="7460"/>
    <lineage>
        <taxon>Eukaryota</taxon>
        <taxon>Metazoa</taxon>
        <taxon>Ecdysozoa</taxon>
        <taxon>Arthropoda</taxon>
        <taxon>Hexapoda</taxon>
        <taxon>Insecta</taxon>
        <taxon>Pterygota</taxon>
        <taxon>Neoptera</taxon>
        <taxon>Endopterygota</taxon>
        <taxon>Hymenoptera</taxon>
        <taxon>Apocrita</taxon>
        <taxon>Aculeata</taxon>
        <taxon>Apoidea</taxon>
        <taxon>Anthophila</taxon>
        <taxon>Apidae</taxon>
        <taxon>Apis</taxon>
    </lineage>
</organism>
<proteinExistence type="inferred from homology"/>
<protein>
    <submittedName>
        <fullName evidence="12">Glucose dehydrogenase [FAD, quinone]</fullName>
    </submittedName>
</protein>
<accession>A0A7M7R2N0</accession>
<evidence type="ECO:0000256" key="5">
    <source>
        <dbReference type="PIRSR" id="PIRSR000137-2"/>
    </source>
</evidence>
<dbReference type="PIRSF" id="PIRSF000137">
    <property type="entry name" value="Alcohol_oxidase"/>
    <property type="match status" value="1"/>
</dbReference>
<dbReference type="GeneID" id="408603"/>
<evidence type="ECO:0000259" key="8">
    <source>
        <dbReference type="PROSITE" id="PS00623"/>
    </source>
</evidence>
<accession>A0A8B9B2Y7</accession>
<evidence type="ECO:0000313" key="11">
    <source>
        <dbReference type="Proteomes" id="UP000005203"/>
    </source>
</evidence>
<dbReference type="AlphaFoldDB" id="A0A7M7R2N0"/>
<comment type="similarity">
    <text evidence="2 6">Belongs to the GMC oxidoreductase family.</text>
</comment>
<feature type="chain" id="PRO_5044660817" evidence="7">
    <location>
        <begin position="31"/>
        <end position="621"/>
    </location>
</feature>
<feature type="domain" description="Glucose-methanol-choline oxidoreductase N-terminal" evidence="8">
    <location>
        <begin position="135"/>
        <end position="158"/>
    </location>
</feature>
<feature type="binding site" evidence="5">
    <location>
        <position position="278"/>
    </location>
    <ligand>
        <name>FAD</name>
        <dbReference type="ChEBI" id="CHEBI:57692"/>
    </ligand>
</feature>
<evidence type="ECO:0000256" key="4">
    <source>
        <dbReference type="ARBA" id="ARBA00022827"/>
    </source>
</evidence>
<evidence type="ECO:0000256" key="7">
    <source>
        <dbReference type="SAM" id="SignalP"/>
    </source>
</evidence>
<sequence>MESCMTTSCSPMLHSSPVCIFTLFLQTLEASYYGLSNPNTYPRNRKQEILDSKIEFDFVIVGGGSAGSVLARRLTEVEDWKVLLVERGGYPLPETEIPGFFANNLGLKQDYAYKVENQEEACLSQVDKRCRWSKGKALGGSSVINAMFYIFGNKRDFDTWENIGNPGWNYEQVLPYFRKSLSCSPEFIAKYGTDYCGTDGPLKIRNYNYTETDAINILSEAVQQAGYDILEPVNCDRFIGFGRAMGNIDNGQRQSCAKAFLSPVKNRENLYVMTSSRVDKILFEGERAVGVRITLDNDEPIEVKATKEVILSAGSIASPQILMLSGIGPKEHLNKMGIPTLVDLPVGMNLQDHVSWLSFYLRYTNESITPPFDEKNQLDDAVYEYLKQNTGPLRTLPVEFTGFVDVNDPHSKYPNVQFIFMPVQFLSQLRDYLRAFNVDNDLIKKIENDVKEMKIIFSSATLLKPLSRGFLELRSTNPADPVKIYPNYFAEKEDFNTLLKSVNVIKNLLNTKVLKKYNMKLFYPDIPGCRHTKPGTDEYWECNLKYLSTTLFHPCGTAMMGPANDSRAVVDSRLKVHGVENLRVIDASIMPEVTSGNTNAPTIMIGEKGADIIKEDWGIKI</sequence>
<evidence type="ECO:0000256" key="6">
    <source>
        <dbReference type="RuleBase" id="RU003968"/>
    </source>
</evidence>
<keyword evidence="4 5" id="KW-0274">FAD</keyword>
<dbReference type="Pfam" id="PF00732">
    <property type="entry name" value="GMC_oxred_N"/>
    <property type="match status" value="1"/>
</dbReference>
<dbReference type="SUPFAM" id="SSF54373">
    <property type="entry name" value="FAD-linked reductases, C-terminal domain"/>
    <property type="match status" value="1"/>
</dbReference>
<dbReference type="GO" id="GO:0016614">
    <property type="term" value="F:oxidoreductase activity, acting on CH-OH group of donors"/>
    <property type="evidence" value="ECO:0007669"/>
    <property type="project" value="InterPro"/>
</dbReference>
<evidence type="ECO:0000256" key="3">
    <source>
        <dbReference type="ARBA" id="ARBA00022630"/>
    </source>
</evidence>
<dbReference type="EnsemblMetazoa" id="XM_392145">
    <property type="protein sequence ID" value="XP_392145"/>
    <property type="gene ID" value="LOC408603"/>
</dbReference>
<dbReference type="Proteomes" id="UP000005203">
    <property type="component" value="Linkage group LG1"/>
</dbReference>
<evidence type="ECO:0000313" key="10">
    <source>
        <dbReference type="EnsemblMetazoa" id="XP_392145"/>
    </source>
</evidence>
<dbReference type="PANTHER" id="PTHR11552:SF147">
    <property type="entry name" value="CHOLINE DEHYDROGENASE, MITOCHONDRIAL"/>
    <property type="match status" value="1"/>
</dbReference>
<feature type="domain" description="Glucose-methanol-choline oxidoreductase N-terminal" evidence="9">
    <location>
        <begin position="314"/>
        <end position="328"/>
    </location>
</feature>
<evidence type="ECO:0000256" key="1">
    <source>
        <dbReference type="ARBA" id="ARBA00001974"/>
    </source>
</evidence>
<dbReference type="InterPro" id="IPR007867">
    <property type="entry name" value="GMC_OxRtase_C"/>
</dbReference>
<dbReference type="InterPro" id="IPR012132">
    <property type="entry name" value="GMC_OxRdtase"/>
</dbReference>
<feature type="signal peptide" evidence="7">
    <location>
        <begin position="1"/>
        <end position="30"/>
    </location>
</feature>
<dbReference type="RefSeq" id="XP_392145.3">
    <property type="nucleotide sequence ID" value="XM_392145.7"/>
</dbReference>
<dbReference type="Pfam" id="PF05199">
    <property type="entry name" value="GMC_oxred_C"/>
    <property type="match status" value="1"/>
</dbReference>
<dbReference type="KEGG" id="ame:408603"/>
<dbReference type="OrthoDB" id="269227at2759"/>
<evidence type="ECO:0000313" key="12">
    <source>
        <dbReference type="RefSeq" id="XP_392145.3"/>
    </source>
</evidence>
<keyword evidence="7" id="KW-0732">Signal</keyword>
<dbReference type="InterPro" id="IPR000172">
    <property type="entry name" value="GMC_OxRdtase_N"/>
</dbReference>